<dbReference type="OMA" id="HEHGLVW"/>
<feature type="domain" description="Protein kinase" evidence="1">
    <location>
        <begin position="174"/>
        <end position="358"/>
    </location>
</feature>
<dbReference type="SUPFAM" id="SSF56112">
    <property type="entry name" value="Protein kinase-like (PK-like)"/>
    <property type="match status" value="1"/>
</dbReference>
<accession>A0A1W2TNU7</accession>
<dbReference type="Gene3D" id="1.10.510.10">
    <property type="entry name" value="Transferase(Phosphotransferase) domain 1"/>
    <property type="match status" value="1"/>
</dbReference>
<organism evidence="2">
    <name type="scientific">Rosellinia necatrix</name>
    <name type="common">White root-rot fungus</name>
    <dbReference type="NCBI Taxonomy" id="77044"/>
    <lineage>
        <taxon>Eukaryota</taxon>
        <taxon>Fungi</taxon>
        <taxon>Dikarya</taxon>
        <taxon>Ascomycota</taxon>
        <taxon>Pezizomycotina</taxon>
        <taxon>Sordariomycetes</taxon>
        <taxon>Xylariomycetidae</taxon>
        <taxon>Xylariales</taxon>
        <taxon>Xylariaceae</taxon>
        <taxon>Rosellinia</taxon>
    </lineage>
</organism>
<gene>
    <name evidence="2" type="ORF">SAMD00023353_4300810</name>
</gene>
<dbReference type="OrthoDB" id="4062651at2759"/>
<dbReference type="GO" id="GO:0004672">
    <property type="term" value="F:protein kinase activity"/>
    <property type="evidence" value="ECO:0007669"/>
    <property type="project" value="InterPro"/>
</dbReference>
<dbReference type="Proteomes" id="UP000054516">
    <property type="component" value="Unassembled WGS sequence"/>
</dbReference>
<protein>
    <recommendedName>
        <fullName evidence="1">Protein kinase domain-containing protein</fullName>
    </recommendedName>
</protein>
<sequence length="358" mass="40657">MANKTLEASSEPRPKCRGYEYLEDCTWSCSVMIDYSYQGALFSVLASSNPNDLPQDYDLDQSIEGKIITEIHDLSYDPPTEEKDEKKTKLHDKLAELASDVCFPLMRGIAPKSPLPKPRTLEEELYPPSYVLQITTEDDKLIARKIDYERPVRFPPLSDQRLQEIAPDLEVPVFDLSEVILIARVHSLVWKVEVDGEMMICKVSMHPIFGTTLANELGVYHKIRRLGDELKFPKLKGIVRYHTGIIAMLLSYIPHKHSNLRWILQYVKDGSLPKTEASAAMRTKWGEQIKNSVMRLHEIGVLWRDVKTDNVLIDDEGDAIVLDFGGGNTVGWVDEDKYGTLEGDIQGLDKILAALREE</sequence>
<keyword evidence="3" id="KW-1185">Reference proteome</keyword>
<evidence type="ECO:0000259" key="1">
    <source>
        <dbReference type="PROSITE" id="PS50011"/>
    </source>
</evidence>
<dbReference type="InterPro" id="IPR011009">
    <property type="entry name" value="Kinase-like_dom_sf"/>
</dbReference>
<evidence type="ECO:0000313" key="3">
    <source>
        <dbReference type="Proteomes" id="UP000054516"/>
    </source>
</evidence>
<dbReference type="STRING" id="77044.A0A1W2TNU7"/>
<evidence type="ECO:0000313" key="2">
    <source>
        <dbReference type="EMBL" id="GAP90045.1"/>
    </source>
</evidence>
<reference evidence="2" key="1">
    <citation type="submission" date="2016-03" db="EMBL/GenBank/DDBJ databases">
        <title>Draft genome sequence of Rosellinia necatrix.</title>
        <authorList>
            <person name="Kanematsu S."/>
        </authorList>
    </citation>
    <scope>NUCLEOTIDE SEQUENCE [LARGE SCALE GENOMIC DNA]</scope>
    <source>
        <strain evidence="2">W97</strain>
    </source>
</reference>
<dbReference type="EMBL" id="DF977488">
    <property type="protein sequence ID" value="GAP90045.1"/>
    <property type="molecule type" value="Genomic_DNA"/>
</dbReference>
<dbReference type="InterPro" id="IPR000719">
    <property type="entry name" value="Prot_kinase_dom"/>
</dbReference>
<dbReference type="AlphaFoldDB" id="A0A1W2TNU7"/>
<dbReference type="GO" id="GO:0005524">
    <property type="term" value="F:ATP binding"/>
    <property type="evidence" value="ECO:0007669"/>
    <property type="project" value="InterPro"/>
</dbReference>
<dbReference type="PROSITE" id="PS50011">
    <property type="entry name" value="PROTEIN_KINASE_DOM"/>
    <property type="match status" value="1"/>
</dbReference>
<name>A0A1W2TNU7_ROSNE</name>
<proteinExistence type="predicted"/>
<dbReference type="Pfam" id="PF00069">
    <property type="entry name" value="Pkinase"/>
    <property type="match status" value="1"/>
</dbReference>